<organism evidence="1 2">
    <name type="scientific">Favolaschia claudopus</name>
    <dbReference type="NCBI Taxonomy" id="2862362"/>
    <lineage>
        <taxon>Eukaryota</taxon>
        <taxon>Fungi</taxon>
        <taxon>Dikarya</taxon>
        <taxon>Basidiomycota</taxon>
        <taxon>Agaricomycotina</taxon>
        <taxon>Agaricomycetes</taxon>
        <taxon>Agaricomycetidae</taxon>
        <taxon>Agaricales</taxon>
        <taxon>Marasmiineae</taxon>
        <taxon>Mycenaceae</taxon>
        <taxon>Favolaschia</taxon>
    </lineage>
</organism>
<proteinExistence type="predicted"/>
<evidence type="ECO:0008006" key="3">
    <source>
        <dbReference type="Google" id="ProtNLM"/>
    </source>
</evidence>
<evidence type="ECO:0000313" key="2">
    <source>
        <dbReference type="Proteomes" id="UP001362999"/>
    </source>
</evidence>
<evidence type="ECO:0000313" key="1">
    <source>
        <dbReference type="EMBL" id="KAK7025725.1"/>
    </source>
</evidence>
<dbReference type="EMBL" id="JAWWNJ010000033">
    <property type="protein sequence ID" value="KAK7025725.1"/>
    <property type="molecule type" value="Genomic_DNA"/>
</dbReference>
<sequence>MDSFSRAPIALERALVRHRDFDLCVYIDGSGLDNRIGAACITDQRDDSFNRHLHLGSIEDHAVSESEVVGAILALSSIPSHPSPTSTVSSSVSIIKAPSVKQQPAQYLLLLST</sequence>
<gene>
    <name evidence="1" type="ORF">R3P38DRAFT_3193248</name>
</gene>
<name>A0AAW0BI27_9AGAR</name>
<dbReference type="AlphaFoldDB" id="A0AAW0BI27"/>
<dbReference type="Proteomes" id="UP001362999">
    <property type="component" value="Unassembled WGS sequence"/>
</dbReference>
<accession>A0AAW0BI27</accession>
<reference evidence="1 2" key="1">
    <citation type="journal article" date="2024" name="J Genomics">
        <title>Draft genome sequencing and assembly of Favolaschia claudopus CIRM-BRFM 2984 isolated from oak limbs.</title>
        <authorList>
            <person name="Navarro D."/>
            <person name="Drula E."/>
            <person name="Chaduli D."/>
            <person name="Cazenave R."/>
            <person name="Ahrendt S."/>
            <person name="Wang J."/>
            <person name="Lipzen A."/>
            <person name="Daum C."/>
            <person name="Barry K."/>
            <person name="Grigoriev I.V."/>
            <person name="Favel A."/>
            <person name="Rosso M.N."/>
            <person name="Martin F."/>
        </authorList>
    </citation>
    <scope>NUCLEOTIDE SEQUENCE [LARGE SCALE GENOMIC DNA]</scope>
    <source>
        <strain evidence="1 2">CIRM-BRFM 2984</strain>
    </source>
</reference>
<keyword evidence="2" id="KW-1185">Reference proteome</keyword>
<comment type="caution">
    <text evidence="1">The sequence shown here is derived from an EMBL/GenBank/DDBJ whole genome shotgun (WGS) entry which is preliminary data.</text>
</comment>
<protein>
    <recommendedName>
        <fullName evidence="3">Reverse transcriptase/retrotransposon-derived protein RNase H-like domain-containing protein</fullName>
    </recommendedName>
</protein>